<organism evidence="11 12">
    <name type="scientific">Grimontia hollisae CIP 101886</name>
    <dbReference type="NCBI Taxonomy" id="675812"/>
    <lineage>
        <taxon>Bacteria</taxon>
        <taxon>Pseudomonadati</taxon>
        <taxon>Pseudomonadota</taxon>
        <taxon>Gammaproteobacteria</taxon>
        <taxon>Vibrionales</taxon>
        <taxon>Vibrionaceae</taxon>
        <taxon>Grimontia</taxon>
    </lineage>
</organism>
<dbReference type="PANTHER" id="PTHR38042:SF1">
    <property type="entry name" value="UROPORPHYRINOGEN-III SYNTHASE, CHLOROPLASTIC"/>
    <property type="match status" value="1"/>
</dbReference>
<evidence type="ECO:0000256" key="4">
    <source>
        <dbReference type="ARBA" id="ARBA00023239"/>
    </source>
</evidence>
<dbReference type="GO" id="GO:0004852">
    <property type="term" value="F:uroporphyrinogen-III synthase activity"/>
    <property type="evidence" value="ECO:0007669"/>
    <property type="project" value="UniProtKB-UniRule"/>
</dbReference>
<evidence type="ECO:0000256" key="6">
    <source>
        <dbReference type="ARBA" id="ARBA00037589"/>
    </source>
</evidence>
<evidence type="ECO:0000256" key="3">
    <source>
        <dbReference type="ARBA" id="ARBA00013109"/>
    </source>
</evidence>
<evidence type="ECO:0000256" key="2">
    <source>
        <dbReference type="ARBA" id="ARBA00008133"/>
    </source>
</evidence>
<dbReference type="GO" id="GO:0006780">
    <property type="term" value="P:uroporphyrinogen III biosynthetic process"/>
    <property type="evidence" value="ECO:0007669"/>
    <property type="project" value="UniProtKB-UniRule"/>
</dbReference>
<dbReference type="Proteomes" id="UP000003604">
    <property type="component" value="Unassembled WGS sequence"/>
</dbReference>
<dbReference type="AlphaFoldDB" id="D0I363"/>
<evidence type="ECO:0000256" key="1">
    <source>
        <dbReference type="ARBA" id="ARBA00004772"/>
    </source>
</evidence>
<dbReference type="eggNOG" id="COG1587">
    <property type="taxonomic scope" value="Bacteria"/>
</dbReference>
<evidence type="ECO:0000256" key="7">
    <source>
        <dbReference type="ARBA" id="ARBA00040167"/>
    </source>
</evidence>
<dbReference type="Pfam" id="PF02602">
    <property type="entry name" value="HEM4"/>
    <property type="match status" value="1"/>
</dbReference>
<evidence type="ECO:0000256" key="5">
    <source>
        <dbReference type="ARBA" id="ARBA00023244"/>
    </source>
</evidence>
<gene>
    <name evidence="11" type="ORF">VHA_000194</name>
</gene>
<dbReference type="GeneID" id="58896269"/>
<comment type="similarity">
    <text evidence="2 9">Belongs to the uroporphyrinogen-III synthase family.</text>
</comment>
<dbReference type="SUPFAM" id="SSF69618">
    <property type="entry name" value="HemD-like"/>
    <property type="match status" value="1"/>
</dbReference>
<name>D0I363_GRIHO</name>
<comment type="caution">
    <text evidence="11">The sequence shown here is derived from an EMBL/GenBank/DDBJ whole genome shotgun (WGS) entry which is preliminary data.</text>
</comment>
<dbReference type="EC" id="4.2.1.75" evidence="3 9"/>
<evidence type="ECO:0000256" key="8">
    <source>
        <dbReference type="ARBA" id="ARBA00048617"/>
    </source>
</evidence>
<evidence type="ECO:0000259" key="10">
    <source>
        <dbReference type="Pfam" id="PF02602"/>
    </source>
</evidence>
<protein>
    <recommendedName>
        <fullName evidence="7 9">Uroporphyrinogen-III synthase</fullName>
        <ecNumber evidence="3 9">4.2.1.75</ecNumber>
    </recommendedName>
</protein>
<dbReference type="OrthoDB" id="9787650at2"/>
<dbReference type="Gene3D" id="3.40.50.10090">
    <property type="match status" value="2"/>
</dbReference>
<dbReference type="RefSeq" id="WP_005500974.1">
    <property type="nucleotide sequence ID" value="NZ_ADAQ01000006.1"/>
</dbReference>
<comment type="pathway">
    <text evidence="1 9">Porphyrin-containing compound metabolism; protoporphyrin-IX biosynthesis; coproporphyrinogen-III from 5-aminolevulinate: step 3/4.</text>
</comment>
<accession>D0I363</accession>
<feature type="domain" description="Tetrapyrrole biosynthesis uroporphyrinogen III synthase" evidence="10">
    <location>
        <begin position="14"/>
        <end position="236"/>
    </location>
</feature>
<dbReference type="CDD" id="cd06578">
    <property type="entry name" value="HemD"/>
    <property type="match status" value="1"/>
</dbReference>
<dbReference type="UniPathway" id="UPA00251">
    <property type="reaction ID" value="UER00320"/>
</dbReference>
<dbReference type="GO" id="GO:0006782">
    <property type="term" value="P:protoporphyrinogen IX biosynthetic process"/>
    <property type="evidence" value="ECO:0007669"/>
    <property type="project" value="UniProtKB-UniRule"/>
</dbReference>
<proteinExistence type="inferred from homology"/>
<sequence>MTVLVVRPAPACYELVETLNQSGIKALPAPLLSFSEGKDLPVLTNTYRRLPSGSVVVAVSPRAIEYTQQQFRNDNTAWRDDLHYVAVGEKTAQVWLEESGINALQPPTEDSEGMLSLSVFGEPEHLEVLILRGNGGRALLGKTLASRGAKVHYFEAYQRHWTSDSLLSLAMQWQAENVDTLVVTSGEQLSLLCQTISESNQQWLRECHILVPSKRIYNQAIGLGFNTIRCVNSASNTALFHALNEMINSGHSDDRQE</sequence>
<evidence type="ECO:0000313" key="12">
    <source>
        <dbReference type="Proteomes" id="UP000003604"/>
    </source>
</evidence>
<reference evidence="11 12" key="1">
    <citation type="submission" date="2009-10" db="EMBL/GenBank/DDBJ databases">
        <authorList>
            <consortium name="Los Alamos National Laboratory (LANL)"/>
            <consortium name="National Microbial Pathogen Data Resource (NMPDR)"/>
            <person name="Saunders E.H."/>
            <person name="Munk A.C."/>
            <person name="Tapia R."/>
            <person name="Green L."/>
            <person name="Rogers Y."/>
            <person name="Detter J.C."/>
            <person name="Bruce D."/>
            <person name="Brettin T.S."/>
            <person name="Colwell R.R."/>
            <person name="Huq A."/>
            <person name="Grim C.J."/>
            <person name="Hasan N.A."/>
            <person name="Bartels D."/>
            <person name="Vonstein V."/>
        </authorList>
    </citation>
    <scope>NUCLEOTIDE SEQUENCE [LARGE SCALE GENOMIC DNA]</scope>
    <source>
        <strain evidence="11 12">CIP 101886</strain>
    </source>
</reference>
<dbReference type="InterPro" id="IPR036108">
    <property type="entry name" value="4pyrrol_syn_uPrphyn_synt_sf"/>
</dbReference>
<dbReference type="InterPro" id="IPR039793">
    <property type="entry name" value="UROS/Hem4"/>
</dbReference>
<comment type="catalytic activity">
    <reaction evidence="8 9">
        <text>hydroxymethylbilane = uroporphyrinogen III + H2O</text>
        <dbReference type="Rhea" id="RHEA:18965"/>
        <dbReference type="ChEBI" id="CHEBI:15377"/>
        <dbReference type="ChEBI" id="CHEBI:57308"/>
        <dbReference type="ChEBI" id="CHEBI:57845"/>
        <dbReference type="EC" id="4.2.1.75"/>
    </reaction>
</comment>
<evidence type="ECO:0000256" key="9">
    <source>
        <dbReference type="RuleBase" id="RU366031"/>
    </source>
</evidence>
<keyword evidence="5 9" id="KW-0627">Porphyrin biosynthesis</keyword>
<keyword evidence="4 9" id="KW-0456">Lyase</keyword>
<keyword evidence="12" id="KW-1185">Reference proteome</keyword>
<dbReference type="InterPro" id="IPR003754">
    <property type="entry name" value="4pyrrol_synth_uPrphyn_synth"/>
</dbReference>
<dbReference type="PANTHER" id="PTHR38042">
    <property type="entry name" value="UROPORPHYRINOGEN-III SYNTHASE, CHLOROPLASTIC"/>
    <property type="match status" value="1"/>
</dbReference>
<evidence type="ECO:0000313" key="11">
    <source>
        <dbReference type="EMBL" id="EEY74105.1"/>
    </source>
</evidence>
<dbReference type="EMBL" id="ADAQ01000006">
    <property type="protein sequence ID" value="EEY74105.1"/>
    <property type="molecule type" value="Genomic_DNA"/>
</dbReference>
<comment type="function">
    <text evidence="6 9">Catalyzes cyclization of the linear tetrapyrrole, hydroxymethylbilane, to the macrocyclic uroporphyrinogen III.</text>
</comment>